<evidence type="ECO:0000256" key="2">
    <source>
        <dbReference type="ARBA" id="ARBA00022448"/>
    </source>
</evidence>
<dbReference type="PANTHER" id="PTHR23130:SF153">
    <property type="entry name" value="CYTOCHROME B561 DOMAIN-CONTAINING PROTEIN"/>
    <property type="match status" value="1"/>
</dbReference>
<keyword evidence="2" id="KW-0813">Transport</keyword>
<evidence type="ECO:0000259" key="9">
    <source>
        <dbReference type="PROSITE" id="PS50939"/>
    </source>
</evidence>
<dbReference type="PROSITE" id="PS50939">
    <property type="entry name" value="CYTOCHROME_B561"/>
    <property type="match status" value="1"/>
</dbReference>
<gene>
    <name evidence="10" type="ORF">ILEXP_LOCUS4279</name>
</gene>
<evidence type="ECO:0000256" key="1">
    <source>
        <dbReference type="ARBA" id="ARBA00004370"/>
    </source>
</evidence>
<accession>A0ABC8QWZ1</accession>
<evidence type="ECO:0000256" key="8">
    <source>
        <dbReference type="SAM" id="SignalP"/>
    </source>
</evidence>
<dbReference type="Gene3D" id="1.20.120.1770">
    <property type="match status" value="1"/>
</dbReference>
<evidence type="ECO:0000256" key="4">
    <source>
        <dbReference type="ARBA" id="ARBA00022982"/>
    </source>
</evidence>
<dbReference type="InterPro" id="IPR006593">
    <property type="entry name" value="Cyt_b561/ferric_Rdtase_TM"/>
</dbReference>
<keyword evidence="4" id="KW-0249">Electron transport</keyword>
<dbReference type="PANTHER" id="PTHR23130">
    <property type="entry name" value="CYTOCHROME B561 AND DOMON DOMAIN-CONTAINING PROTEIN"/>
    <property type="match status" value="1"/>
</dbReference>
<feature type="transmembrane region" description="Helical" evidence="7">
    <location>
        <begin position="202"/>
        <end position="222"/>
    </location>
</feature>
<evidence type="ECO:0000256" key="7">
    <source>
        <dbReference type="SAM" id="Phobius"/>
    </source>
</evidence>
<dbReference type="Proteomes" id="UP001642360">
    <property type="component" value="Unassembled WGS sequence"/>
</dbReference>
<protein>
    <recommendedName>
        <fullName evidence="9">Cytochrome b561 domain-containing protein</fullName>
    </recommendedName>
</protein>
<dbReference type="SMART" id="SM00665">
    <property type="entry name" value="B561"/>
    <property type="match status" value="1"/>
</dbReference>
<feature type="transmembrane region" description="Helical" evidence="7">
    <location>
        <begin position="170"/>
        <end position="190"/>
    </location>
</feature>
<evidence type="ECO:0000313" key="11">
    <source>
        <dbReference type="Proteomes" id="UP001642360"/>
    </source>
</evidence>
<organism evidence="10 11">
    <name type="scientific">Ilex paraguariensis</name>
    <name type="common">yerba mate</name>
    <dbReference type="NCBI Taxonomy" id="185542"/>
    <lineage>
        <taxon>Eukaryota</taxon>
        <taxon>Viridiplantae</taxon>
        <taxon>Streptophyta</taxon>
        <taxon>Embryophyta</taxon>
        <taxon>Tracheophyta</taxon>
        <taxon>Spermatophyta</taxon>
        <taxon>Magnoliopsida</taxon>
        <taxon>eudicotyledons</taxon>
        <taxon>Gunneridae</taxon>
        <taxon>Pentapetalae</taxon>
        <taxon>asterids</taxon>
        <taxon>campanulids</taxon>
        <taxon>Aquifoliales</taxon>
        <taxon>Aquifoliaceae</taxon>
        <taxon>Ilex</taxon>
    </lineage>
</organism>
<keyword evidence="8" id="KW-0732">Signal</keyword>
<feature type="transmembrane region" description="Helical" evidence="7">
    <location>
        <begin position="106"/>
        <end position="123"/>
    </location>
</feature>
<feature type="transmembrane region" description="Helical" evidence="7">
    <location>
        <begin position="234"/>
        <end position="255"/>
    </location>
</feature>
<keyword evidence="6 7" id="KW-0472">Membrane</keyword>
<feature type="signal peptide" evidence="8">
    <location>
        <begin position="1"/>
        <end position="36"/>
    </location>
</feature>
<sequence>MEQKGVGNRRGRKRISVTSLCIVNLCMIWFIPSVNAQTSSNGENFPLMNLGRVHVQHGDSHIVPQIHTLSLQNPNSGTIADLRSWRSRYVLHHHRHLRTVHGTVNIIGWGMLLPIGVIIARYYKKLPLQYNEWYSLHILCQVSGFLMGTIGWGLGLSLRHMNKHHAMSTHGILGTIIFTFATIQVLAICLQPREEHKCRKFWVIYHQLLGYALIVLIVANIFEGIDNQSPAKKWKLSYVAILGVLALIALALELLRWMIFHHSAAPTSAIE</sequence>
<reference evidence="10 11" key="1">
    <citation type="submission" date="2024-02" db="EMBL/GenBank/DDBJ databases">
        <authorList>
            <person name="Vignale AGUSTIN F."/>
            <person name="Sosa J E."/>
            <person name="Modenutti C."/>
        </authorList>
    </citation>
    <scope>NUCLEOTIDE SEQUENCE [LARGE SCALE GENOMIC DNA]</scope>
</reference>
<dbReference type="CDD" id="cd08760">
    <property type="entry name" value="Cyt_b561_FRRS1_like"/>
    <property type="match status" value="1"/>
</dbReference>
<dbReference type="Pfam" id="PF03188">
    <property type="entry name" value="Cytochrom_B561"/>
    <property type="match status" value="1"/>
</dbReference>
<feature type="domain" description="Cytochrome b561" evidence="9">
    <location>
        <begin position="63"/>
        <end position="261"/>
    </location>
</feature>
<proteinExistence type="predicted"/>
<dbReference type="GO" id="GO:0016020">
    <property type="term" value="C:membrane"/>
    <property type="evidence" value="ECO:0007669"/>
    <property type="project" value="UniProtKB-SubCell"/>
</dbReference>
<evidence type="ECO:0000313" key="10">
    <source>
        <dbReference type="EMBL" id="CAK9137254.1"/>
    </source>
</evidence>
<name>A0ABC8QWZ1_9AQUA</name>
<dbReference type="EMBL" id="CAUOFW020000814">
    <property type="protein sequence ID" value="CAK9137254.1"/>
    <property type="molecule type" value="Genomic_DNA"/>
</dbReference>
<comment type="subcellular location">
    <subcellularLocation>
        <location evidence="1">Membrane</location>
    </subcellularLocation>
</comment>
<keyword evidence="3 7" id="KW-0812">Transmembrane</keyword>
<dbReference type="AlphaFoldDB" id="A0ABC8QWZ1"/>
<feature type="transmembrane region" description="Helical" evidence="7">
    <location>
        <begin position="135"/>
        <end position="158"/>
    </location>
</feature>
<comment type="caution">
    <text evidence="10">The sequence shown here is derived from an EMBL/GenBank/DDBJ whole genome shotgun (WGS) entry which is preliminary data.</text>
</comment>
<evidence type="ECO:0000256" key="3">
    <source>
        <dbReference type="ARBA" id="ARBA00022692"/>
    </source>
</evidence>
<feature type="chain" id="PRO_5044829107" description="Cytochrome b561 domain-containing protein" evidence="8">
    <location>
        <begin position="37"/>
        <end position="271"/>
    </location>
</feature>
<evidence type="ECO:0000256" key="5">
    <source>
        <dbReference type="ARBA" id="ARBA00022989"/>
    </source>
</evidence>
<keyword evidence="5 7" id="KW-1133">Transmembrane helix</keyword>
<evidence type="ECO:0000256" key="6">
    <source>
        <dbReference type="ARBA" id="ARBA00023136"/>
    </source>
</evidence>
<keyword evidence="11" id="KW-1185">Reference proteome</keyword>